<accession>A0AAD9MDW9</accession>
<dbReference type="EMBL" id="JAQQPM010000005">
    <property type="protein sequence ID" value="KAK2071400.1"/>
    <property type="molecule type" value="Genomic_DNA"/>
</dbReference>
<reference evidence="1" key="1">
    <citation type="journal article" date="2023" name="Mol. Plant Microbe Interact.">
        <title>Elucidating the Obligate Nature and Biological Capacity of an Invasive Fungal Corn Pathogen.</title>
        <authorList>
            <person name="MacCready J.S."/>
            <person name="Roggenkamp E.M."/>
            <person name="Gdanetz K."/>
            <person name="Chilvers M.I."/>
        </authorList>
    </citation>
    <scope>NUCLEOTIDE SEQUENCE</scope>
    <source>
        <strain evidence="1">PM02</strain>
    </source>
</reference>
<organism evidence="1 2">
    <name type="scientific">Phyllachora maydis</name>
    <dbReference type="NCBI Taxonomy" id="1825666"/>
    <lineage>
        <taxon>Eukaryota</taxon>
        <taxon>Fungi</taxon>
        <taxon>Dikarya</taxon>
        <taxon>Ascomycota</taxon>
        <taxon>Pezizomycotina</taxon>
        <taxon>Sordariomycetes</taxon>
        <taxon>Sordariomycetidae</taxon>
        <taxon>Phyllachorales</taxon>
        <taxon>Phyllachoraceae</taxon>
        <taxon>Phyllachora</taxon>
    </lineage>
</organism>
<comment type="caution">
    <text evidence="1">The sequence shown here is derived from an EMBL/GenBank/DDBJ whole genome shotgun (WGS) entry which is preliminary data.</text>
</comment>
<name>A0AAD9MDW9_9PEZI</name>
<proteinExistence type="predicted"/>
<evidence type="ECO:0000313" key="2">
    <source>
        <dbReference type="Proteomes" id="UP001217918"/>
    </source>
</evidence>
<dbReference type="AlphaFoldDB" id="A0AAD9MDW9"/>
<gene>
    <name evidence="1" type="ORF">P8C59_005828</name>
</gene>
<dbReference type="Proteomes" id="UP001217918">
    <property type="component" value="Unassembled WGS sequence"/>
</dbReference>
<evidence type="ECO:0000313" key="1">
    <source>
        <dbReference type="EMBL" id="KAK2071400.1"/>
    </source>
</evidence>
<sequence length="128" mass="14124">MARDPSAASRANHRTISIARRRCIGRVAAKLRTRGYWEVGRPGMMSSRICRPMAGPRGEEVKEFEAVHRQVVKVLILGRYVAPGGAEDDGNIGNVVYMIPRNEDNLEYRHQIAGASLQLLRDIVAGAA</sequence>
<protein>
    <submittedName>
        <fullName evidence="1">Uncharacterized protein</fullName>
    </submittedName>
</protein>
<keyword evidence="2" id="KW-1185">Reference proteome</keyword>